<dbReference type="EMBL" id="JAKMXF010000097">
    <property type="protein sequence ID" value="KAI6658348.1"/>
    <property type="molecule type" value="Genomic_DNA"/>
</dbReference>
<evidence type="ECO:0000313" key="3">
    <source>
        <dbReference type="Proteomes" id="UP001165289"/>
    </source>
</evidence>
<gene>
    <name evidence="2" type="ORF">LOD99_11088</name>
</gene>
<organism evidence="2 3">
    <name type="scientific">Oopsacas minuta</name>
    <dbReference type="NCBI Taxonomy" id="111878"/>
    <lineage>
        <taxon>Eukaryota</taxon>
        <taxon>Metazoa</taxon>
        <taxon>Porifera</taxon>
        <taxon>Hexactinellida</taxon>
        <taxon>Hexasterophora</taxon>
        <taxon>Lyssacinosida</taxon>
        <taxon>Leucopsacidae</taxon>
        <taxon>Oopsacas</taxon>
    </lineage>
</organism>
<comment type="caution">
    <text evidence="2">The sequence shown here is derived from an EMBL/GenBank/DDBJ whole genome shotgun (WGS) entry which is preliminary data.</text>
</comment>
<sequence>MPYHRYKYTESDHPPIYPSSSPTLSPPRVKQQARARINEVSKEIDTLKLERWADAKTSVTQEKFAESLNMSPSSRASSPDRIQQEVHYAYLICL</sequence>
<keyword evidence="3" id="KW-1185">Reference proteome</keyword>
<evidence type="ECO:0000313" key="2">
    <source>
        <dbReference type="EMBL" id="KAI6658348.1"/>
    </source>
</evidence>
<protein>
    <submittedName>
        <fullName evidence="2">Uncharacterized protein</fullName>
    </submittedName>
</protein>
<feature type="region of interest" description="Disordered" evidence="1">
    <location>
        <begin position="1"/>
        <end position="27"/>
    </location>
</feature>
<proteinExistence type="predicted"/>
<name>A0AAV7KAZ8_9METZ</name>
<dbReference type="AlphaFoldDB" id="A0AAV7KAZ8"/>
<evidence type="ECO:0000256" key="1">
    <source>
        <dbReference type="SAM" id="MobiDB-lite"/>
    </source>
</evidence>
<accession>A0AAV7KAZ8</accession>
<reference evidence="2 3" key="1">
    <citation type="journal article" date="2023" name="BMC Biol.">
        <title>The compact genome of the sponge Oopsacas minuta (Hexactinellida) is lacking key metazoan core genes.</title>
        <authorList>
            <person name="Santini S."/>
            <person name="Schenkelaars Q."/>
            <person name="Jourda C."/>
            <person name="Duchesne M."/>
            <person name="Belahbib H."/>
            <person name="Rocher C."/>
            <person name="Selva M."/>
            <person name="Riesgo A."/>
            <person name="Vervoort M."/>
            <person name="Leys S.P."/>
            <person name="Kodjabachian L."/>
            <person name="Le Bivic A."/>
            <person name="Borchiellini C."/>
            <person name="Claverie J.M."/>
            <person name="Renard E."/>
        </authorList>
    </citation>
    <scope>NUCLEOTIDE SEQUENCE [LARGE SCALE GENOMIC DNA]</scope>
    <source>
        <strain evidence="2">SPO-2</strain>
    </source>
</reference>
<dbReference type="Proteomes" id="UP001165289">
    <property type="component" value="Unassembled WGS sequence"/>
</dbReference>